<evidence type="ECO:0000256" key="1">
    <source>
        <dbReference type="ARBA" id="ARBA00011073"/>
    </source>
</evidence>
<keyword evidence="5 6" id="KW-0720">Serine protease</keyword>
<dbReference type="InterPro" id="IPR017317">
    <property type="entry name" value="Pept_S8_subtilisin_bacteroid-2"/>
</dbReference>
<dbReference type="InterPro" id="IPR026444">
    <property type="entry name" value="Secre_tail"/>
</dbReference>
<dbReference type="RefSeq" id="WP_242937254.1">
    <property type="nucleotide sequence ID" value="NZ_CP094326.1"/>
</dbReference>
<accession>A0ABY3YMI4</accession>
<evidence type="ECO:0000313" key="10">
    <source>
        <dbReference type="EMBL" id="UNY98848.1"/>
    </source>
</evidence>
<feature type="domain" description="Peptidase S8/S53" evidence="8">
    <location>
        <begin position="169"/>
        <end position="444"/>
    </location>
</feature>
<dbReference type="InterPro" id="IPR023827">
    <property type="entry name" value="Peptidase_S8_Asp-AS"/>
</dbReference>
<keyword evidence="3" id="KW-0732">Signal</keyword>
<dbReference type="CDD" id="cd07493">
    <property type="entry name" value="Peptidases_S8_9"/>
    <property type="match status" value="1"/>
</dbReference>
<dbReference type="PROSITE" id="PS00138">
    <property type="entry name" value="SUBTILASE_SER"/>
    <property type="match status" value="1"/>
</dbReference>
<gene>
    <name evidence="10" type="ORF">MQE36_00490</name>
</gene>
<dbReference type="EMBL" id="CP094326">
    <property type="protein sequence ID" value="UNY98848.1"/>
    <property type="molecule type" value="Genomic_DNA"/>
</dbReference>
<dbReference type="Pfam" id="PF18962">
    <property type="entry name" value="Por_Secre_tail"/>
    <property type="match status" value="1"/>
</dbReference>
<feature type="active site" description="Charge relay system" evidence="6">
    <location>
        <position position="398"/>
    </location>
</feature>
<feature type="active site" description="Charge relay system" evidence="6">
    <location>
        <position position="178"/>
    </location>
</feature>
<dbReference type="SUPFAM" id="SSF52743">
    <property type="entry name" value="Subtilisin-like"/>
    <property type="match status" value="1"/>
</dbReference>
<feature type="active site" description="Charge relay system" evidence="6">
    <location>
        <position position="220"/>
    </location>
</feature>
<dbReference type="PRINTS" id="PR00723">
    <property type="entry name" value="SUBTILISIN"/>
</dbReference>
<name>A0ABY3YMI4_9FLAO</name>
<evidence type="ECO:0000313" key="11">
    <source>
        <dbReference type="Proteomes" id="UP000829476"/>
    </source>
</evidence>
<dbReference type="Gene3D" id="3.40.50.200">
    <property type="entry name" value="Peptidase S8/S53 domain"/>
    <property type="match status" value="1"/>
</dbReference>
<organism evidence="10 11">
    <name type="scientific">Zhouia spongiae</name>
    <dbReference type="NCBI Taxonomy" id="2202721"/>
    <lineage>
        <taxon>Bacteria</taxon>
        <taxon>Pseudomonadati</taxon>
        <taxon>Bacteroidota</taxon>
        <taxon>Flavobacteriia</taxon>
        <taxon>Flavobacteriales</taxon>
        <taxon>Flavobacteriaceae</taxon>
        <taxon>Zhouia</taxon>
    </lineage>
</organism>
<evidence type="ECO:0000259" key="8">
    <source>
        <dbReference type="Pfam" id="PF00082"/>
    </source>
</evidence>
<dbReference type="PANTHER" id="PTHR43806:SF67">
    <property type="entry name" value="EGF-LIKE DOMAIN-CONTAINING PROTEIN"/>
    <property type="match status" value="1"/>
</dbReference>
<reference evidence="10 11" key="1">
    <citation type="journal article" date="2018" name="Int. J. Syst. Evol. Microbiol.">
        <title>Zhouia spongiae sp. nov., isolated from a marine sponge.</title>
        <authorList>
            <person name="Zhuang L."/>
            <person name="Lin B."/>
            <person name="Qin F."/>
            <person name="Luo L."/>
        </authorList>
    </citation>
    <scope>NUCLEOTIDE SEQUENCE [LARGE SCALE GENOMIC DNA]</scope>
    <source>
        <strain evidence="10 11">HN-Y44</strain>
    </source>
</reference>
<dbReference type="InterPro" id="IPR015500">
    <property type="entry name" value="Peptidase_S8_subtilisin-rel"/>
</dbReference>
<dbReference type="Pfam" id="PF00082">
    <property type="entry name" value="Peptidase_S8"/>
    <property type="match status" value="1"/>
</dbReference>
<dbReference type="PROSITE" id="PS51892">
    <property type="entry name" value="SUBTILASE"/>
    <property type="match status" value="1"/>
</dbReference>
<dbReference type="PROSITE" id="PS00136">
    <property type="entry name" value="SUBTILASE_ASP"/>
    <property type="match status" value="1"/>
</dbReference>
<evidence type="ECO:0000256" key="5">
    <source>
        <dbReference type="ARBA" id="ARBA00022825"/>
    </source>
</evidence>
<evidence type="ECO:0000256" key="3">
    <source>
        <dbReference type="ARBA" id="ARBA00022729"/>
    </source>
</evidence>
<dbReference type="PIRSF" id="PIRSF037903">
    <property type="entry name" value="Subtilisin_rel_GFO_2223"/>
    <property type="match status" value="1"/>
</dbReference>
<keyword evidence="2 6" id="KW-0645">Protease</keyword>
<keyword evidence="4 6" id="KW-0378">Hydrolase</keyword>
<dbReference type="PANTHER" id="PTHR43806">
    <property type="entry name" value="PEPTIDASE S8"/>
    <property type="match status" value="1"/>
</dbReference>
<dbReference type="InterPro" id="IPR050131">
    <property type="entry name" value="Peptidase_S8_subtilisin-like"/>
</dbReference>
<evidence type="ECO:0000259" key="9">
    <source>
        <dbReference type="Pfam" id="PF18962"/>
    </source>
</evidence>
<evidence type="ECO:0000256" key="6">
    <source>
        <dbReference type="PROSITE-ProRule" id="PRU01240"/>
    </source>
</evidence>
<comment type="similarity">
    <text evidence="1 6 7">Belongs to the peptidase S8 family.</text>
</comment>
<dbReference type="InterPro" id="IPR023828">
    <property type="entry name" value="Peptidase_S8_Ser-AS"/>
</dbReference>
<evidence type="ECO:0000256" key="4">
    <source>
        <dbReference type="ARBA" id="ARBA00022801"/>
    </source>
</evidence>
<keyword evidence="11" id="KW-1185">Reference proteome</keyword>
<dbReference type="Proteomes" id="UP000829476">
    <property type="component" value="Chromosome"/>
</dbReference>
<dbReference type="NCBIfam" id="TIGR04183">
    <property type="entry name" value="Por_Secre_tail"/>
    <property type="match status" value="1"/>
</dbReference>
<dbReference type="InterPro" id="IPR036852">
    <property type="entry name" value="Peptidase_S8/S53_dom_sf"/>
</dbReference>
<evidence type="ECO:0000256" key="2">
    <source>
        <dbReference type="ARBA" id="ARBA00022670"/>
    </source>
</evidence>
<protein>
    <submittedName>
        <fullName evidence="10">S8 family serine peptidase</fullName>
    </submittedName>
</protein>
<evidence type="ECO:0000256" key="7">
    <source>
        <dbReference type="RuleBase" id="RU003355"/>
    </source>
</evidence>
<dbReference type="InterPro" id="IPR000209">
    <property type="entry name" value="Peptidase_S8/S53_dom"/>
</dbReference>
<proteinExistence type="inferred from homology"/>
<feature type="domain" description="Secretion system C-terminal sorting" evidence="9">
    <location>
        <begin position="468"/>
        <end position="538"/>
    </location>
</feature>
<sequence length="540" mass="59944">MRLILLIFLFISFKVFSFQEHARVYFVDKPHAANLLTNPVKILSERSISKKKLHGIPIDERDVPVYNDYVSAIRKQEGIIVKARSKWFNCIHVLGSVENIRTLADFNFVADIFFADPRFNAGGLGRKEQRHQGIHKNKFEEEVLYDYGATTAQNGQINLQALHSIGFTGKGMQIAVLDAGFTKVNTMKAFQYMRNNNHLLGGYDFVNRSHDVFAYDQNSHGTQVLSVMAAFIEGEYVGTAPDAGYFLFRTEEAGQETPAEESYWVEAAELSDSLGVDILNTSLGYSTFDNPNYNYHPGDMDGETTFISKGAQIALDKGMLVVTSAGNEGNNRNWKVITAPADVDGLTVGAVDAEGTYASFSSVGPATGGKIKPDVMARGVRTAIVLPDDSIRFLNGTSFSSPVMAGATACLWQANLSKSNREMMKMIRQSGHLFDDPNNEYGYGIPDFSLLVTTAPLNEEAYSGEFNIFPNPTKGKFHVVFPENIFYADIDLYDVLGKWVYRKKISSINNEVNIGHLNSGVYIAKISSKNTKRILKIIKQ</sequence>